<protein>
    <recommendedName>
        <fullName evidence="9">Lysine transporter LysE</fullName>
    </recommendedName>
</protein>
<reference evidence="7 8" key="1">
    <citation type="journal article" date="2007" name="Int. J. Syst. Evol. Microbiol.">
        <title>Marixanthomonas ophiurae gen. nov., sp. nov., a marine bacterium of the family Flavobacteriaceae isolated from a deep-sea brittle star.</title>
        <authorList>
            <person name="Romanenko L.A."/>
            <person name="Uchino M."/>
            <person name="Frolova G.M."/>
            <person name="Mikhailov V.V."/>
        </authorList>
    </citation>
    <scope>NUCLEOTIDE SEQUENCE [LARGE SCALE GENOMIC DNA]</scope>
    <source>
        <strain evidence="7 8">KMM 3046</strain>
    </source>
</reference>
<evidence type="ECO:0000313" key="7">
    <source>
        <dbReference type="EMBL" id="RFN59646.1"/>
    </source>
</evidence>
<evidence type="ECO:0000256" key="5">
    <source>
        <dbReference type="ARBA" id="ARBA00023136"/>
    </source>
</evidence>
<dbReference type="AlphaFoldDB" id="A0A3E1QC18"/>
<evidence type="ECO:0000256" key="6">
    <source>
        <dbReference type="SAM" id="Phobius"/>
    </source>
</evidence>
<dbReference type="OrthoDB" id="1161040at2"/>
<evidence type="ECO:0000256" key="4">
    <source>
        <dbReference type="ARBA" id="ARBA00022989"/>
    </source>
</evidence>
<feature type="transmembrane region" description="Helical" evidence="6">
    <location>
        <begin position="45"/>
        <end position="67"/>
    </location>
</feature>
<dbReference type="RefSeq" id="WP_117158707.1">
    <property type="nucleotide sequence ID" value="NZ_QVID01000001.1"/>
</dbReference>
<feature type="transmembrane region" description="Helical" evidence="6">
    <location>
        <begin position="6"/>
        <end position="24"/>
    </location>
</feature>
<sequence>MIYDILMLLIFLLTGFLASGLGAIPASSSNVAVVTTTIEQSFKKGFRITLGAGLGSVFLSFIALNYSRIFTDFFEENRWLQYAIVFIFFVIGTLVLLRKRFKVDFQNPLSETWQIGNFWKGFLLALINPPALIFWILLITIANTYLFSLSKFSPLLNLFLFFAGIFLGKVITLYFYGKMSDKLKERKHKKNPLVYNIIGTALVAGSVVQFIRMLLD</sequence>
<keyword evidence="4 6" id="KW-1133">Transmembrane helix</keyword>
<dbReference type="InterPro" id="IPR001123">
    <property type="entry name" value="LeuE-type"/>
</dbReference>
<keyword evidence="5 6" id="KW-0472">Membrane</keyword>
<feature type="transmembrane region" description="Helical" evidence="6">
    <location>
        <begin position="79"/>
        <end position="97"/>
    </location>
</feature>
<evidence type="ECO:0000256" key="3">
    <source>
        <dbReference type="ARBA" id="ARBA00022692"/>
    </source>
</evidence>
<comment type="caution">
    <text evidence="7">The sequence shown here is derived from an EMBL/GenBank/DDBJ whole genome shotgun (WGS) entry which is preliminary data.</text>
</comment>
<dbReference type="SUPFAM" id="SSF103473">
    <property type="entry name" value="MFS general substrate transporter"/>
    <property type="match status" value="1"/>
</dbReference>
<keyword evidence="2" id="KW-1003">Cell membrane</keyword>
<evidence type="ECO:0000256" key="1">
    <source>
        <dbReference type="ARBA" id="ARBA00004651"/>
    </source>
</evidence>
<accession>A0A3E1QC18</accession>
<dbReference type="EMBL" id="QVID01000001">
    <property type="protein sequence ID" value="RFN59646.1"/>
    <property type="molecule type" value="Genomic_DNA"/>
</dbReference>
<evidence type="ECO:0000313" key="8">
    <source>
        <dbReference type="Proteomes" id="UP000261082"/>
    </source>
</evidence>
<evidence type="ECO:0000256" key="2">
    <source>
        <dbReference type="ARBA" id="ARBA00022475"/>
    </source>
</evidence>
<gene>
    <name evidence="7" type="ORF">DZ858_06205</name>
</gene>
<feature type="transmembrane region" description="Helical" evidence="6">
    <location>
        <begin position="193"/>
        <end position="215"/>
    </location>
</feature>
<name>A0A3E1QC18_9FLAO</name>
<evidence type="ECO:0008006" key="9">
    <source>
        <dbReference type="Google" id="ProtNLM"/>
    </source>
</evidence>
<dbReference type="GO" id="GO:0006865">
    <property type="term" value="P:amino acid transport"/>
    <property type="evidence" value="ECO:0007669"/>
    <property type="project" value="InterPro"/>
</dbReference>
<comment type="subcellular location">
    <subcellularLocation>
        <location evidence="1">Cell membrane</location>
        <topology evidence="1">Multi-pass membrane protein</topology>
    </subcellularLocation>
</comment>
<dbReference type="GO" id="GO:0005886">
    <property type="term" value="C:plasma membrane"/>
    <property type="evidence" value="ECO:0007669"/>
    <property type="project" value="UniProtKB-SubCell"/>
</dbReference>
<feature type="transmembrane region" description="Helical" evidence="6">
    <location>
        <begin position="118"/>
        <end position="146"/>
    </location>
</feature>
<feature type="transmembrane region" description="Helical" evidence="6">
    <location>
        <begin position="158"/>
        <end position="177"/>
    </location>
</feature>
<dbReference type="InterPro" id="IPR036259">
    <property type="entry name" value="MFS_trans_sf"/>
</dbReference>
<dbReference type="Proteomes" id="UP000261082">
    <property type="component" value="Unassembled WGS sequence"/>
</dbReference>
<keyword evidence="3 6" id="KW-0812">Transmembrane</keyword>
<proteinExistence type="predicted"/>
<keyword evidence="8" id="KW-1185">Reference proteome</keyword>
<dbReference type="Pfam" id="PF01810">
    <property type="entry name" value="LysE"/>
    <property type="match status" value="1"/>
</dbReference>
<organism evidence="7 8">
    <name type="scientific">Marixanthomonas ophiurae</name>
    <dbReference type="NCBI Taxonomy" id="387659"/>
    <lineage>
        <taxon>Bacteria</taxon>
        <taxon>Pseudomonadati</taxon>
        <taxon>Bacteroidota</taxon>
        <taxon>Flavobacteriia</taxon>
        <taxon>Flavobacteriales</taxon>
        <taxon>Flavobacteriaceae</taxon>
        <taxon>Marixanthomonas</taxon>
    </lineage>
</organism>